<keyword evidence="3" id="KW-0328">Glycosyltransferase</keyword>
<feature type="region of interest" description="Disordered" evidence="10">
    <location>
        <begin position="48"/>
        <end position="83"/>
    </location>
</feature>
<evidence type="ECO:0000256" key="10">
    <source>
        <dbReference type="SAM" id="MobiDB-lite"/>
    </source>
</evidence>
<proteinExistence type="inferred from homology"/>
<dbReference type="InterPro" id="IPR022751">
    <property type="entry name" value="Alpha_mannosyltransferase"/>
</dbReference>
<dbReference type="EMBL" id="QUSY01001019">
    <property type="protein sequence ID" value="RHY26375.1"/>
    <property type="molecule type" value="Genomic_DNA"/>
</dbReference>
<evidence type="ECO:0000256" key="6">
    <source>
        <dbReference type="ARBA" id="ARBA00022968"/>
    </source>
</evidence>
<dbReference type="VEuPathDB" id="FungiDB:H310_10624"/>
<keyword evidence="8" id="KW-0472">Membrane</keyword>
<keyword evidence="12" id="KW-1185">Reference proteome</keyword>
<evidence type="ECO:0000256" key="3">
    <source>
        <dbReference type="ARBA" id="ARBA00022676"/>
    </source>
</evidence>
<keyword evidence="5" id="KW-0812">Transmembrane</keyword>
<dbReference type="PANTHER" id="PTHR31392:SF1">
    <property type="entry name" value="ALPHA-1,3-MANNOSYLTRANSFERASE MNN1-RELATED"/>
    <property type="match status" value="1"/>
</dbReference>
<protein>
    <recommendedName>
        <fullName evidence="13">Nucleotide-diphospho-sugar transferase domain-containing protein</fullName>
    </recommendedName>
</protein>
<evidence type="ECO:0000256" key="9">
    <source>
        <dbReference type="ARBA" id="ARBA00023180"/>
    </source>
</evidence>
<feature type="compositionally biased region" description="Low complexity" evidence="10">
    <location>
        <begin position="61"/>
        <end position="70"/>
    </location>
</feature>
<organism evidence="11 12">
    <name type="scientific">Aphanomyces invadans</name>
    <dbReference type="NCBI Taxonomy" id="157072"/>
    <lineage>
        <taxon>Eukaryota</taxon>
        <taxon>Sar</taxon>
        <taxon>Stramenopiles</taxon>
        <taxon>Oomycota</taxon>
        <taxon>Saprolegniomycetes</taxon>
        <taxon>Saprolegniales</taxon>
        <taxon>Verrucalvaceae</taxon>
        <taxon>Aphanomyces</taxon>
    </lineage>
</organism>
<evidence type="ECO:0000256" key="4">
    <source>
        <dbReference type="ARBA" id="ARBA00022679"/>
    </source>
</evidence>
<evidence type="ECO:0000256" key="8">
    <source>
        <dbReference type="ARBA" id="ARBA00023136"/>
    </source>
</evidence>
<dbReference type="GO" id="GO:0000033">
    <property type="term" value="F:alpha-1,3-mannosyltransferase activity"/>
    <property type="evidence" value="ECO:0007669"/>
    <property type="project" value="TreeGrafter"/>
</dbReference>
<keyword evidence="9" id="KW-0325">Glycoprotein</keyword>
<comment type="subcellular location">
    <subcellularLocation>
        <location evidence="1">Membrane</location>
        <topology evidence="1">Single-pass type II membrane protein</topology>
    </subcellularLocation>
</comment>
<dbReference type="SUPFAM" id="SSF53448">
    <property type="entry name" value="Nucleotide-diphospho-sugar transferases"/>
    <property type="match status" value="1"/>
</dbReference>
<comment type="similarity">
    <text evidence="2">Belongs to the MNN1/MNT family.</text>
</comment>
<feature type="compositionally biased region" description="Polar residues" evidence="10">
    <location>
        <begin position="48"/>
        <end position="60"/>
    </location>
</feature>
<keyword evidence="4" id="KW-0808">Transferase</keyword>
<accession>A0A3R6ZL85</accession>
<keyword evidence="7" id="KW-1133">Transmembrane helix</keyword>
<dbReference type="InterPro" id="IPR029044">
    <property type="entry name" value="Nucleotide-diphossugar_trans"/>
</dbReference>
<evidence type="ECO:0000256" key="5">
    <source>
        <dbReference type="ARBA" id="ARBA00022692"/>
    </source>
</evidence>
<dbReference type="GO" id="GO:0016020">
    <property type="term" value="C:membrane"/>
    <property type="evidence" value="ECO:0007669"/>
    <property type="project" value="UniProtKB-SubCell"/>
</dbReference>
<dbReference type="GO" id="GO:0006493">
    <property type="term" value="P:protein O-linked glycosylation"/>
    <property type="evidence" value="ECO:0007669"/>
    <property type="project" value="TreeGrafter"/>
</dbReference>
<name>A0A3R6ZL85_9STRA</name>
<sequence length="531" mass="58447">MDSSVRRLTLLAAFACCLTIQCIYFNSFLVAASTHSMMASHAHVRNASAHNRSNYRPLNITSSSATTSATQQRRDRRENLGGNVDIVSLNDDRMNTSAPTSWEAVIADPPQPAAVATAATVERPLATSFQSLFDRPNAVISTRYPHAARGIVLSLHHAMVPIGASLIRELRALGNVDPVQVMHCFDSELPESDRALLLAIPDANIEIIDACAALVSAELLTPDAAKDFQNFWLKPLAVLVSSFDQVMLMDVDNIFVANPATLWTTPLFIDTGTLFFHDRVLSYNFWLNEVQGDGRPYLRTFLDSFPYASFGLTRPTSPSKRLQDSMIFARHTAHEQDSSVVLLHKSRAGVATLKVLWHLATYERHHGHPFSWGDKESFWLSFELAQVPYAFTPWAASVVSKRDDVPAHPDTLCGSLAQYDPTPNDSPSILFVNGGDVIDIVDTGGGTEAVATRTDWEARGARLLARIPQYVTPRHTRHPTPAFGLRGAYDQTCLIGDGSARLDEAFHDVVTRRIQWTVDVAAQMAWGPATA</sequence>
<evidence type="ECO:0000313" key="12">
    <source>
        <dbReference type="Proteomes" id="UP000285060"/>
    </source>
</evidence>
<evidence type="ECO:0000256" key="7">
    <source>
        <dbReference type="ARBA" id="ARBA00022989"/>
    </source>
</evidence>
<comment type="caution">
    <text evidence="11">The sequence shown here is derived from an EMBL/GenBank/DDBJ whole genome shotgun (WGS) entry which is preliminary data.</text>
</comment>
<evidence type="ECO:0000256" key="2">
    <source>
        <dbReference type="ARBA" id="ARBA00009105"/>
    </source>
</evidence>
<dbReference type="GO" id="GO:0005794">
    <property type="term" value="C:Golgi apparatus"/>
    <property type="evidence" value="ECO:0007669"/>
    <property type="project" value="TreeGrafter"/>
</dbReference>
<dbReference type="Pfam" id="PF11051">
    <property type="entry name" value="Mannosyl_trans3"/>
    <property type="match status" value="1"/>
</dbReference>
<keyword evidence="6" id="KW-0735">Signal-anchor</keyword>
<evidence type="ECO:0008006" key="13">
    <source>
        <dbReference type="Google" id="ProtNLM"/>
    </source>
</evidence>
<dbReference type="AlphaFoldDB" id="A0A3R6ZL85"/>
<reference evidence="11 12" key="1">
    <citation type="submission" date="2018-08" db="EMBL/GenBank/DDBJ databases">
        <title>Aphanomyces genome sequencing and annotation.</title>
        <authorList>
            <person name="Minardi D."/>
            <person name="Oidtmann B."/>
            <person name="Van Der Giezen M."/>
            <person name="Studholme D.J."/>
        </authorList>
    </citation>
    <scope>NUCLEOTIDE SEQUENCE [LARGE SCALE GENOMIC DNA]</scope>
    <source>
        <strain evidence="11 12">NJM0002</strain>
    </source>
</reference>
<dbReference type="Proteomes" id="UP000285060">
    <property type="component" value="Unassembled WGS sequence"/>
</dbReference>
<gene>
    <name evidence="11" type="ORF">DYB32_007673</name>
</gene>
<dbReference type="PANTHER" id="PTHR31392">
    <property type="entry name" value="ALPHA-1,3-MANNOSYLTRANSFERASE MNN1-RELATED"/>
    <property type="match status" value="1"/>
</dbReference>
<evidence type="ECO:0000256" key="1">
    <source>
        <dbReference type="ARBA" id="ARBA00004606"/>
    </source>
</evidence>
<evidence type="ECO:0000313" key="11">
    <source>
        <dbReference type="EMBL" id="RHY26375.1"/>
    </source>
</evidence>